<name>A0A8J8NAZ0_HALGN</name>
<dbReference type="AlphaFoldDB" id="A0A8J8NAZ0"/>
<proteinExistence type="predicted"/>
<comment type="caution">
    <text evidence="2">The sequence shown here is derived from an EMBL/GenBank/DDBJ whole genome shotgun (WGS) entry which is preliminary data.</text>
</comment>
<protein>
    <submittedName>
        <fullName evidence="2">Uncharacterized protein</fullName>
    </submittedName>
</protein>
<feature type="compositionally biased region" description="Gly residues" evidence="1">
    <location>
        <begin position="157"/>
        <end position="169"/>
    </location>
</feature>
<evidence type="ECO:0000313" key="2">
    <source>
        <dbReference type="EMBL" id="TNV71354.1"/>
    </source>
</evidence>
<organism evidence="2 3">
    <name type="scientific">Halteria grandinella</name>
    <dbReference type="NCBI Taxonomy" id="5974"/>
    <lineage>
        <taxon>Eukaryota</taxon>
        <taxon>Sar</taxon>
        <taxon>Alveolata</taxon>
        <taxon>Ciliophora</taxon>
        <taxon>Intramacronucleata</taxon>
        <taxon>Spirotrichea</taxon>
        <taxon>Stichotrichia</taxon>
        <taxon>Sporadotrichida</taxon>
        <taxon>Halteriidae</taxon>
        <taxon>Halteria</taxon>
    </lineage>
</organism>
<accession>A0A8J8NAZ0</accession>
<gene>
    <name evidence="2" type="ORF">FGO68_gene4629</name>
</gene>
<dbReference type="EMBL" id="RRYP01029924">
    <property type="protein sequence ID" value="TNV71354.1"/>
    <property type="molecule type" value="Genomic_DNA"/>
</dbReference>
<feature type="compositionally biased region" description="Pro residues" evidence="1">
    <location>
        <begin position="76"/>
        <end position="89"/>
    </location>
</feature>
<feature type="region of interest" description="Disordered" evidence="1">
    <location>
        <begin position="71"/>
        <end position="94"/>
    </location>
</feature>
<dbReference type="Proteomes" id="UP000785679">
    <property type="component" value="Unassembled WGS sequence"/>
</dbReference>
<reference evidence="2" key="1">
    <citation type="submission" date="2019-06" db="EMBL/GenBank/DDBJ databases">
        <authorList>
            <person name="Zheng W."/>
        </authorList>
    </citation>
    <scope>NUCLEOTIDE SEQUENCE</scope>
    <source>
        <strain evidence="2">QDHG01</strain>
    </source>
</reference>
<evidence type="ECO:0000313" key="3">
    <source>
        <dbReference type="Proteomes" id="UP000785679"/>
    </source>
</evidence>
<feature type="region of interest" description="Disordered" evidence="1">
    <location>
        <begin position="157"/>
        <end position="207"/>
    </location>
</feature>
<keyword evidence="3" id="KW-1185">Reference proteome</keyword>
<evidence type="ECO:0000256" key="1">
    <source>
        <dbReference type="SAM" id="MobiDB-lite"/>
    </source>
</evidence>
<sequence>MIVSCCAGDKAISHAVGRPLCRSQRKSAVGFPLPVAGTATSAGATATQGRTELMHAETACLLRGSRRLQRGIFHGDPPPELTPPRPLAPSPNSLQRPYVIRSRAPSNGVLVSGKEGLHDDQTFCGGVSGRGARGFVGGHGFCRGCHGFVPDALAAGDGGKAGGRGGGLFQGSSGRRDRGARRAVRRPADDAALAGRPGRRADDRRHL</sequence>